<gene>
    <name evidence="2" type="ORF">JF72_10500</name>
</gene>
<comment type="caution">
    <text evidence="2">The sequence shown here is derived from an EMBL/GenBank/DDBJ whole genome shotgun (WGS) entry which is preliminary data.</text>
</comment>
<dbReference type="EMBL" id="JXLG01000006">
    <property type="protein sequence ID" value="KJY60889.1"/>
    <property type="molecule type" value="Genomic_DNA"/>
</dbReference>
<evidence type="ECO:0000313" key="3">
    <source>
        <dbReference type="Proteomes" id="UP000033682"/>
    </source>
</evidence>
<feature type="transmembrane region" description="Helical" evidence="1">
    <location>
        <begin position="12"/>
        <end position="35"/>
    </location>
</feature>
<reference evidence="2 3" key="1">
    <citation type="submission" date="2015-01" db="EMBL/GenBank/DDBJ databases">
        <title>Comparative genomics of the lactic acid bacteria isolated from the honey bee gut.</title>
        <authorList>
            <person name="Ellegaard K.M."/>
            <person name="Tamarit D."/>
            <person name="Javelind E."/>
            <person name="Olofsson T."/>
            <person name="Andersson S.G."/>
            <person name="Vasquez A."/>
        </authorList>
    </citation>
    <scope>NUCLEOTIDE SEQUENCE [LARGE SCALE GENOMIC DNA]</scope>
    <source>
        <strain evidence="2 3">Hma11</strain>
    </source>
</reference>
<protein>
    <submittedName>
        <fullName evidence="2">Uncharacterized protein</fullName>
    </submittedName>
</protein>
<proteinExistence type="predicted"/>
<evidence type="ECO:0000256" key="1">
    <source>
        <dbReference type="SAM" id="Phobius"/>
    </source>
</evidence>
<dbReference type="RefSeq" id="WP_046307470.1">
    <property type="nucleotide sequence ID" value="NZ_KQ034000.1"/>
</dbReference>
<keyword evidence="1" id="KW-0812">Transmembrane</keyword>
<evidence type="ECO:0000313" key="2">
    <source>
        <dbReference type="EMBL" id="KJY60889.1"/>
    </source>
</evidence>
<organism evidence="2 3">
    <name type="scientific">Lactobacillus apis</name>
    <dbReference type="NCBI Taxonomy" id="303541"/>
    <lineage>
        <taxon>Bacteria</taxon>
        <taxon>Bacillati</taxon>
        <taxon>Bacillota</taxon>
        <taxon>Bacilli</taxon>
        <taxon>Lactobacillales</taxon>
        <taxon>Lactobacillaceae</taxon>
        <taxon>Lactobacillus</taxon>
    </lineage>
</organism>
<dbReference type="AlphaFoldDB" id="A0A0F4LRG2"/>
<name>A0A0F4LRG2_9LACO</name>
<keyword evidence="3" id="KW-1185">Reference proteome</keyword>
<feature type="transmembrane region" description="Helical" evidence="1">
    <location>
        <begin position="168"/>
        <end position="185"/>
    </location>
</feature>
<sequence length="391" mass="44080">MSTYLAFQLKKVFKNILTPISLLLVIGALAVVLVMNKRTESDFRLEQMAKTSIEYSEKEIVKAKKTLLTFPKDSKKVEQAKFSLAENKRSEKQDRNIIKAVKAENWKKAYEILWQKSKRFIAADEQNMVGAEKEMALYAYLKNNPLKYETQEMPVTGWQIWMQVNEMYLPYLFAIVALFLLSLLLTDSYRQKLATAKLLPLSNWQRATSENFAGFLLIAGSFSVANLLLFIFASVFSGTGNLAFPTIIQQFVKGKTVIKCVPTGDLILPIIILQIMYIFFIVALTRLLACIFRDKMRTLLVALLVVLGINLATVVADPLKRISAWLPMTYLNAVDVVNGKLGLQYQNGQINFQTGLVVLIIGTVLMITLTAIISSFQEKITSVLFVTSINS</sequence>
<dbReference type="Proteomes" id="UP000033682">
    <property type="component" value="Unassembled WGS sequence"/>
</dbReference>
<dbReference type="PATRIC" id="fig|303541.3.peg.1210"/>
<keyword evidence="1" id="KW-0472">Membrane</keyword>
<feature type="transmembrane region" description="Helical" evidence="1">
    <location>
        <begin position="266"/>
        <end position="287"/>
    </location>
</feature>
<dbReference type="HOGENOM" id="CLU_058398_0_0_9"/>
<accession>A0A0F4LRG2</accession>
<keyword evidence="1" id="KW-1133">Transmembrane helix</keyword>
<feature type="transmembrane region" description="Helical" evidence="1">
    <location>
        <begin position="212"/>
        <end position="236"/>
    </location>
</feature>
<feature type="transmembrane region" description="Helical" evidence="1">
    <location>
        <begin position="355"/>
        <end position="376"/>
    </location>
</feature>
<dbReference type="STRING" id="303541.JF72_10500"/>
<feature type="transmembrane region" description="Helical" evidence="1">
    <location>
        <begin position="299"/>
        <end position="316"/>
    </location>
</feature>